<sequence>MSYDLYFYKKKDKKVDKIEIERYLKKQKNIISDNEDQFYYQNDATAVYFSFDYNHPNTEEILFDEIDESFEDTNFSFNINFMRPQFFGKEAFPFVSDFVDFFDLYILNPQGDCIPQKYKDNEILKDWETSNLKISKSYYKELNLNYLSEKNSNYIWEYCLQKDDLQKKLGEEYFVPNIFYLKLNKSSEVKTICIWTEGMPFVLPKTDYVSISKRFKKFFITKEEVGVVAYKTIIEKFGQSFQDESLYKILHPEKSEEILKDFNNLKLETTIKKLGEGISVDKFVNIKDE</sequence>
<dbReference type="AlphaFoldDB" id="A0A1B8TZA3"/>
<dbReference type="RefSeq" id="WP_065318618.1">
    <property type="nucleotide sequence ID" value="NZ_CP017477.1"/>
</dbReference>
<gene>
    <name evidence="1" type="ORF">LPB3_05595</name>
</gene>
<name>A0A1B8TZA3_9FLAO</name>
<dbReference type="STRING" id="1774273.LPB03_06895"/>
<keyword evidence="2" id="KW-1185">Reference proteome</keyword>
<evidence type="ECO:0000313" key="2">
    <source>
        <dbReference type="Proteomes" id="UP000092584"/>
    </source>
</evidence>
<evidence type="ECO:0000313" key="1">
    <source>
        <dbReference type="EMBL" id="OBY64865.1"/>
    </source>
</evidence>
<dbReference type="OrthoDB" id="1332600at2"/>
<proteinExistence type="predicted"/>
<dbReference type="Proteomes" id="UP000092584">
    <property type="component" value="Unassembled WGS sequence"/>
</dbReference>
<organism evidence="1 2">
    <name type="scientific">Polaribacter vadi</name>
    <dbReference type="NCBI Taxonomy" id="1774273"/>
    <lineage>
        <taxon>Bacteria</taxon>
        <taxon>Pseudomonadati</taxon>
        <taxon>Bacteroidota</taxon>
        <taxon>Flavobacteriia</taxon>
        <taxon>Flavobacteriales</taxon>
        <taxon>Flavobacteriaceae</taxon>
    </lineage>
</organism>
<comment type="caution">
    <text evidence="1">The sequence shown here is derived from an EMBL/GenBank/DDBJ whole genome shotgun (WGS) entry which is preliminary data.</text>
</comment>
<dbReference type="EMBL" id="LSFM01000021">
    <property type="protein sequence ID" value="OBY64865.1"/>
    <property type="molecule type" value="Genomic_DNA"/>
</dbReference>
<dbReference type="KEGG" id="pob:LPB03_06895"/>
<reference evidence="2" key="1">
    <citation type="submission" date="2016-02" db="EMBL/GenBank/DDBJ databases">
        <authorList>
            <person name="Shin S.-K."/>
            <person name="Yi H."/>
            <person name="Kim E."/>
        </authorList>
    </citation>
    <scope>NUCLEOTIDE SEQUENCE [LARGE SCALE GENOMIC DNA]</scope>
    <source>
        <strain evidence="2">LPB0003</strain>
    </source>
</reference>
<protein>
    <submittedName>
        <fullName evidence="1">Uncharacterized protein</fullName>
    </submittedName>
</protein>
<accession>A0A1B8TZA3</accession>